<name>A0A6C0D1D5_9ZZZZ</name>
<evidence type="ECO:0000313" key="2">
    <source>
        <dbReference type="EMBL" id="QHT10578.1"/>
    </source>
</evidence>
<dbReference type="EMBL" id="MN739522">
    <property type="protein sequence ID" value="QHT10578.1"/>
    <property type="molecule type" value="Genomic_DNA"/>
</dbReference>
<protein>
    <submittedName>
        <fullName evidence="2">Uncharacterized protein</fullName>
    </submittedName>
</protein>
<feature type="transmembrane region" description="Helical" evidence="1">
    <location>
        <begin position="35"/>
        <end position="53"/>
    </location>
</feature>
<feature type="transmembrane region" description="Helical" evidence="1">
    <location>
        <begin position="6"/>
        <end position="23"/>
    </location>
</feature>
<accession>A0A6C0D1D5</accession>
<keyword evidence="1" id="KW-0812">Transmembrane</keyword>
<evidence type="ECO:0000256" key="1">
    <source>
        <dbReference type="SAM" id="Phobius"/>
    </source>
</evidence>
<keyword evidence="1" id="KW-1133">Transmembrane helix</keyword>
<keyword evidence="1" id="KW-0472">Membrane</keyword>
<feature type="transmembrane region" description="Helical" evidence="1">
    <location>
        <begin position="73"/>
        <end position="94"/>
    </location>
</feature>
<reference evidence="2" key="1">
    <citation type="journal article" date="2020" name="Nature">
        <title>Giant virus diversity and host interactions through global metagenomics.</title>
        <authorList>
            <person name="Schulz F."/>
            <person name="Roux S."/>
            <person name="Paez-Espino D."/>
            <person name="Jungbluth S."/>
            <person name="Walsh D.A."/>
            <person name="Denef V.J."/>
            <person name="McMahon K.D."/>
            <person name="Konstantinidis K.T."/>
            <person name="Eloe-Fadrosh E.A."/>
            <person name="Kyrpides N.C."/>
            <person name="Woyke T."/>
        </authorList>
    </citation>
    <scope>NUCLEOTIDE SEQUENCE</scope>
    <source>
        <strain evidence="2">GVMAG-M-3300023174-107</strain>
    </source>
</reference>
<organism evidence="2">
    <name type="scientific">viral metagenome</name>
    <dbReference type="NCBI Taxonomy" id="1070528"/>
    <lineage>
        <taxon>unclassified sequences</taxon>
        <taxon>metagenomes</taxon>
        <taxon>organismal metagenomes</taxon>
    </lineage>
</organism>
<feature type="transmembrane region" description="Helical" evidence="1">
    <location>
        <begin position="205"/>
        <end position="226"/>
    </location>
</feature>
<proteinExistence type="predicted"/>
<sequence>MKQNIGPTSLVSYISFTLLFFIVKNQFPFPGTSWIWAFLIITGLIQFVNNLYITNLPEVCGAYNVNSALIATIVPWITIFGITCFCLIFIPGWLRVFSNTFGSAIANMAGMNETIAGLFPPKTPSDTAKLNPALQESTAVLYTNIGSFINEIDINDYREDQEGKAIGWNSLESVMTFLGIADVPNKLELMKQLHKMLKLKEDAGYFIWFILIGSISVLISTNSVLLSSCNTVEFSL</sequence>
<dbReference type="AlphaFoldDB" id="A0A6C0D1D5"/>